<dbReference type="InterPro" id="IPR032710">
    <property type="entry name" value="NTF2-like_dom_sf"/>
</dbReference>
<evidence type="ECO:0000313" key="2">
    <source>
        <dbReference type="EMBL" id="OIR02457.1"/>
    </source>
</evidence>
<dbReference type="CDD" id="cd00531">
    <property type="entry name" value="NTF2_like"/>
    <property type="match status" value="1"/>
</dbReference>
<reference evidence="2" key="1">
    <citation type="submission" date="2016-10" db="EMBL/GenBank/DDBJ databases">
        <title>Sequence of Gallionella enrichment culture.</title>
        <authorList>
            <person name="Poehlein A."/>
            <person name="Muehling M."/>
            <person name="Daniel R."/>
        </authorList>
    </citation>
    <scope>NUCLEOTIDE SEQUENCE</scope>
</reference>
<dbReference type="InterPro" id="IPR027843">
    <property type="entry name" value="DUF4440"/>
</dbReference>
<comment type="caution">
    <text evidence="2">The sequence shown here is derived from an EMBL/GenBank/DDBJ whole genome shotgun (WGS) entry which is preliminary data.</text>
</comment>
<organism evidence="2">
    <name type="scientific">mine drainage metagenome</name>
    <dbReference type="NCBI Taxonomy" id="410659"/>
    <lineage>
        <taxon>unclassified sequences</taxon>
        <taxon>metagenomes</taxon>
        <taxon>ecological metagenomes</taxon>
    </lineage>
</organism>
<evidence type="ECO:0000259" key="1">
    <source>
        <dbReference type="Pfam" id="PF14534"/>
    </source>
</evidence>
<gene>
    <name evidence="2" type="ORF">GALL_154080</name>
</gene>
<accession>A0A1J5S210</accession>
<feature type="domain" description="DUF4440" evidence="1">
    <location>
        <begin position="8"/>
        <end position="118"/>
    </location>
</feature>
<proteinExistence type="predicted"/>
<dbReference type="EMBL" id="MLJW01000074">
    <property type="protein sequence ID" value="OIR02457.1"/>
    <property type="molecule type" value="Genomic_DNA"/>
</dbReference>
<sequence length="125" mass="13686">MSNIHNVISAINAKFDEAFNTKNAEEIGQLYDERAVVMPAPAGEPQVGRVAIQAFFAGLIAAGVIEHQLTLVDAVEDGNFAYQRGHWAGAMFNEMGEKQTFGGNVHLVYRKQADGGWKAVTHIWN</sequence>
<dbReference type="Pfam" id="PF14534">
    <property type="entry name" value="DUF4440"/>
    <property type="match status" value="1"/>
</dbReference>
<name>A0A1J5S210_9ZZZZ</name>
<protein>
    <submittedName>
        <fullName evidence="2">SnoaL-like domain protein</fullName>
    </submittedName>
</protein>
<dbReference type="SUPFAM" id="SSF54427">
    <property type="entry name" value="NTF2-like"/>
    <property type="match status" value="1"/>
</dbReference>
<dbReference type="Gene3D" id="3.10.450.50">
    <property type="match status" value="1"/>
</dbReference>
<dbReference type="AlphaFoldDB" id="A0A1J5S210"/>